<name>A0A0D9W448_9ORYZ</name>
<dbReference type="EnsemblPlants" id="LPERR04G07000.1">
    <property type="protein sequence ID" value="LPERR04G07000.1"/>
    <property type="gene ID" value="LPERR04G07000"/>
</dbReference>
<evidence type="ECO:0000313" key="2">
    <source>
        <dbReference type="EnsemblPlants" id="LPERR04G07000.1"/>
    </source>
</evidence>
<dbReference type="PANTHER" id="PTHR31111:SF133">
    <property type="entry name" value="OS07G0196600 PROTEIN"/>
    <property type="match status" value="1"/>
</dbReference>
<protein>
    <recommendedName>
        <fullName evidence="1">F-box associated beta-propeller type 3 domain-containing protein</fullName>
    </recommendedName>
</protein>
<organism evidence="2 3">
    <name type="scientific">Leersia perrieri</name>
    <dbReference type="NCBI Taxonomy" id="77586"/>
    <lineage>
        <taxon>Eukaryota</taxon>
        <taxon>Viridiplantae</taxon>
        <taxon>Streptophyta</taxon>
        <taxon>Embryophyta</taxon>
        <taxon>Tracheophyta</taxon>
        <taxon>Spermatophyta</taxon>
        <taxon>Magnoliopsida</taxon>
        <taxon>Liliopsida</taxon>
        <taxon>Poales</taxon>
        <taxon>Poaceae</taxon>
        <taxon>BOP clade</taxon>
        <taxon>Oryzoideae</taxon>
        <taxon>Oryzeae</taxon>
        <taxon>Oryzinae</taxon>
        <taxon>Leersia</taxon>
    </lineage>
</organism>
<dbReference type="STRING" id="77586.A0A0D9W448"/>
<dbReference type="AlphaFoldDB" id="A0A0D9W448"/>
<dbReference type="PANTHER" id="PTHR31111">
    <property type="entry name" value="BNAA05G37150D PROTEIN-RELATED"/>
    <property type="match status" value="1"/>
</dbReference>
<accession>A0A0D9W448</accession>
<dbReference type="SUPFAM" id="SSF81383">
    <property type="entry name" value="F-box domain"/>
    <property type="match status" value="1"/>
</dbReference>
<feature type="domain" description="F-box associated beta-propeller type 3" evidence="1">
    <location>
        <begin position="134"/>
        <end position="322"/>
    </location>
</feature>
<dbReference type="Gramene" id="LPERR04G07000.1">
    <property type="protein sequence ID" value="LPERR04G07000.1"/>
    <property type="gene ID" value="LPERR04G07000"/>
</dbReference>
<reference evidence="2" key="3">
    <citation type="submission" date="2015-04" db="UniProtKB">
        <authorList>
            <consortium name="EnsemblPlants"/>
        </authorList>
    </citation>
    <scope>IDENTIFICATION</scope>
</reference>
<dbReference type="InterPro" id="IPR017451">
    <property type="entry name" value="F-box-assoc_interact_dom"/>
</dbReference>
<dbReference type="eggNOG" id="ENOG502SZXT">
    <property type="taxonomic scope" value="Eukaryota"/>
</dbReference>
<dbReference type="Pfam" id="PF08268">
    <property type="entry name" value="FBA_3"/>
    <property type="match status" value="1"/>
</dbReference>
<dbReference type="NCBIfam" id="TIGR01640">
    <property type="entry name" value="F_box_assoc_1"/>
    <property type="match status" value="1"/>
</dbReference>
<dbReference type="HOGENOM" id="CLU_034248_6_1_1"/>
<reference evidence="3" key="2">
    <citation type="submission" date="2013-12" db="EMBL/GenBank/DDBJ databases">
        <authorList>
            <person name="Yu Y."/>
            <person name="Lee S."/>
            <person name="de Baynast K."/>
            <person name="Wissotski M."/>
            <person name="Liu L."/>
            <person name="Talag J."/>
            <person name="Goicoechea J."/>
            <person name="Angelova A."/>
            <person name="Jetty R."/>
            <person name="Kudrna D."/>
            <person name="Golser W."/>
            <person name="Rivera L."/>
            <person name="Zhang J."/>
            <person name="Wing R."/>
        </authorList>
    </citation>
    <scope>NUCLEOTIDE SEQUENCE</scope>
</reference>
<evidence type="ECO:0000313" key="3">
    <source>
        <dbReference type="Proteomes" id="UP000032180"/>
    </source>
</evidence>
<reference evidence="2 3" key="1">
    <citation type="submission" date="2012-08" db="EMBL/GenBank/DDBJ databases">
        <title>Oryza genome evolution.</title>
        <authorList>
            <person name="Wing R.A."/>
        </authorList>
    </citation>
    <scope>NUCLEOTIDE SEQUENCE</scope>
</reference>
<dbReference type="InterPro" id="IPR036047">
    <property type="entry name" value="F-box-like_dom_sf"/>
</dbReference>
<dbReference type="Proteomes" id="UP000032180">
    <property type="component" value="Chromosome 4"/>
</dbReference>
<sequence>MTGSENCHRIMHFPVTAFAINIPDDLLIAEVLARLPVKSVARFKCVQKSWKTAAETPWFVLRHLKFSRAMPPDVLVVPRDDCSDDEDEEIPISDEINLYRLREPLGKHFDVTRPELMLEAVCPEVIPHDILPTHCDGLVAIATATDQVFVLNPATKEFVTLPLGSHDVREVKSPAAALGFDPWRNRYVVARYFYQSYMVSEDEVTGELTFEYDIGHEVLTLGEGHSWKKTEDPPHAIQANSRPVCVGGAFYWCTRDLQLDVDVILRFNLCDEKFSLVPFPLGCYKGELAELAGKLCFVHTVSEETFAFWQLVGDGPEPEWSLRCRIDAFSEEIGTNGFYPVLSVGTKMLLAVDNLMLYKCYVWSDSMSEVVDLSEDLEYERQDGSKLTCGELGPAVYHVVPYVESLVSISQCNYVIPQNGGN</sequence>
<keyword evidence="3" id="KW-1185">Reference proteome</keyword>
<evidence type="ECO:0000259" key="1">
    <source>
        <dbReference type="Pfam" id="PF08268"/>
    </source>
</evidence>
<dbReference type="CDD" id="cd22157">
    <property type="entry name" value="F-box_AtFBW1-like"/>
    <property type="match status" value="1"/>
</dbReference>
<dbReference type="InterPro" id="IPR013187">
    <property type="entry name" value="F-box-assoc_dom_typ3"/>
</dbReference>
<proteinExistence type="predicted"/>